<dbReference type="EMBL" id="JBDFQZ010000012">
    <property type="protein sequence ID" value="KAK9672608.1"/>
    <property type="molecule type" value="Genomic_DNA"/>
</dbReference>
<dbReference type="AlphaFoldDB" id="A0AAW1H9A6"/>
<organism evidence="1 2">
    <name type="scientific">Saponaria officinalis</name>
    <name type="common">Common soapwort</name>
    <name type="synonym">Lychnis saponaria</name>
    <dbReference type="NCBI Taxonomy" id="3572"/>
    <lineage>
        <taxon>Eukaryota</taxon>
        <taxon>Viridiplantae</taxon>
        <taxon>Streptophyta</taxon>
        <taxon>Embryophyta</taxon>
        <taxon>Tracheophyta</taxon>
        <taxon>Spermatophyta</taxon>
        <taxon>Magnoliopsida</taxon>
        <taxon>eudicotyledons</taxon>
        <taxon>Gunneridae</taxon>
        <taxon>Pentapetalae</taxon>
        <taxon>Caryophyllales</taxon>
        <taxon>Caryophyllaceae</taxon>
        <taxon>Caryophylleae</taxon>
        <taxon>Saponaria</taxon>
    </lineage>
</organism>
<keyword evidence="2" id="KW-1185">Reference proteome</keyword>
<gene>
    <name evidence="1" type="ORF">RND81_12G111900</name>
</gene>
<dbReference type="Proteomes" id="UP001443914">
    <property type="component" value="Unassembled WGS sequence"/>
</dbReference>
<name>A0AAW1H9A6_SAPOF</name>
<comment type="caution">
    <text evidence="1">The sequence shown here is derived from an EMBL/GenBank/DDBJ whole genome shotgun (WGS) entry which is preliminary data.</text>
</comment>
<reference evidence="1" key="1">
    <citation type="submission" date="2024-03" db="EMBL/GenBank/DDBJ databases">
        <title>WGS assembly of Saponaria officinalis var. Norfolk2.</title>
        <authorList>
            <person name="Jenkins J."/>
            <person name="Shu S."/>
            <person name="Grimwood J."/>
            <person name="Barry K."/>
            <person name="Goodstein D."/>
            <person name="Schmutz J."/>
            <person name="Leebens-Mack J."/>
            <person name="Osbourn A."/>
        </authorList>
    </citation>
    <scope>NUCLEOTIDE SEQUENCE [LARGE SCALE GENOMIC DNA]</scope>
    <source>
        <strain evidence="1">JIC</strain>
    </source>
</reference>
<dbReference type="PANTHER" id="PTHR11697:SF230">
    <property type="entry name" value="ZINC FINGER, MYM DOMAIN CONTAINING 1"/>
    <property type="match status" value="1"/>
</dbReference>
<dbReference type="InterPro" id="IPR055298">
    <property type="entry name" value="AtLOH3-like"/>
</dbReference>
<proteinExistence type="predicted"/>
<sequence>MRLSMRLRFLIWEEKYVHSSRRKFRGSRPQVTNLYHFVEVFLSVIDLQLQELENRFDKVSKELLICMSSFSPPNQFFSFDIRKLRRLAEFYHNEFSTVELSFMVEISLLIFKMMIDF</sequence>
<protein>
    <submittedName>
        <fullName evidence="1">Uncharacterized protein</fullName>
    </submittedName>
</protein>
<dbReference type="PANTHER" id="PTHR11697">
    <property type="entry name" value="GENERAL TRANSCRIPTION FACTOR 2-RELATED ZINC FINGER PROTEIN"/>
    <property type="match status" value="1"/>
</dbReference>
<evidence type="ECO:0000313" key="2">
    <source>
        <dbReference type="Proteomes" id="UP001443914"/>
    </source>
</evidence>
<accession>A0AAW1H9A6</accession>
<evidence type="ECO:0000313" key="1">
    <source>
        <dbReference type="EMBL" id="KAK9672608.1"/>
    </source>
</evidence>